<name>A0A5C5VIW1_9BACT</name>
<dbReference type="EMBL" id="SIHJ01000001">
    <property type="protein sequence ID" value="TWT37829.1"/>
    <property type="molecule type" value="Genomic_DNA"/>
</dbReference>
<sequence precursor="true">MQKYLFSALTVAALTVLPTAANADGISAERQADAQAVADVLGLGSGDFQVLTADEAQQVRGTGGLLSLHRLHVRANARVKARVNVLNVVKVKARVGARVRVR</sequence>
<gene>
    <name evidence="2" type="ORF">KOR34_27930</name>
</gene>
<dbReference type="Proteomes" id="UP000316714">
    <property type="component" value="Unassembled WGS sequence"/>
</dbReference>
<evidence type="ECO:0000313" key="3">
    <source>
        <dbReference type="Proteomes" id="UP000316714"/>
    </source>
</evidence>
<keyword evidence="3" id="KW-1185">Reference proteome</keyword>
<reference evidence="2 3" key="1">
    <citation type="submission" date="2019-02" db="EMBL/GenBank/DDBJ databases">
        <title>Deep-cultivation of Planctomycetes and their phenomic and genomic characterization uncovers novel biology.</title>
        <authorList>
            <person name="Wiegand S."/>
            <person name="Jogler M."/>
            <person name="Boedeker C."/>
            <person name="Pinto D."/>
            <person name="Vollmers J."/>
            <person name="Rivas-Marin E."/>
            <person name="Kohn T."/>
            <person name="Peeters S.H."/>
            <person name="Heuer A."/>
            <person name="Rast P."/>
            <person name="Oberbeckmann S."/>
            <person name="Bunk B."/>
            <person name="Jeske O."/>
            <person name="Meyerdierks A."/>
            <person name="Storesund J.E."/>
            <person name="Kallscheuer N."/>
            <person name="Luecker S."/>
            <person name="Lage O.M."/>
            <person name="Pohl T."/>
            <person name="Merkel B.J."/>
            <person name="Hornburger P."/>
            <person name="Mueller R.-W."/>
            <person name="Bruemmer F."/>
            <person name="Labrenz M."/>
            <person name="Spormann A.M."/>
            <person name="Op Den Camp H."/>
            <person name="Overmann J."/>
            <person name="Amann R."/>
            <person name="Jetten M.S.M."/>
            <person name="Mascher T."/>
            <person name="Medema M.H."/>
            <person name="Devos D.P."/>
            <person name="Kaster A.-K."/>
            <person name="Ovreas L."/>
            <person name="Rohde M."/>
            <person name="Galperin M.Y."/>
            <person name="Jogler C."/>
        </authorList>
    </citation>
    <scope>NUCLEOTIDE SEQUENCE [LARGE SCALE GENOMIC DNA]</scope>
    <source>
        <strain evidence="2 3">KOR34</strain>
    </source>
</reference>
<dbReference type="RefSeq" id="WP_146565134.1">
    <property type="nucleotide sequence ID" value="NZ_SIHJ01000001.1"/>
</dbReference>
<feature type="signal peptide" evidence="1">
    <location>
        <begin position="1"/>
        <end position="23"/>
    </location>
</feature>
<evidence type="ECO:0000256" key="1">
    <source>
        <dbReference type="SAM" id="SignalP"/>
    </source>
</evidence>
<comment type="caution">
    <text evidence="2">The sequence shown here is derived from an EMBL/GenBank/DDBJ whole genome shotgun (WGS) entry which is preliminary data.</text>
</comment>
<accession>A0A5C5VIW1</accession>
<dbReference type="AlphaFoldDB" id="A0A5C5VIW1"/>
<evidence type="ECO:0000313" key="2">
    <source>
        <dbReference type="EMBL" id="TWT37829.1"/>
    </source>
</evidence>
<proteinExistence type="predicted"/>
<protein>
    <submittedName>
        <fullName evidence="2">Uncharacterized protein</fullName>
    </submittedName>
</protein>
<organism evidence="2 3">
    <name type="scientific">Posidoniimonas corsicana</name>
    <dbReference type="NCBI Taxonomy" id="1938618"/>
    <lineage>
        <taxon>Bacteria</taxon>
        <taxon>Pseudomonadati</taxon>
        <taxon>Planctomycetota</taxon>
        <taxon>Planctomycetia</taxon>
        <taxon>Pirellulales</taxon>
        <taxon>Lacipirellulaceae</taxon>
        <taxon>Posidoniimonas</taxon>
    </lineage>
</organism>
<keyword evidence="1" id="KW-0732">Signal</keyword>
<feature type="chain" id="PRO_5023148927" evidence="1">
    <location>
        <begin position="24"/>
        <end position="102"/>
    </location>
</feature>